<keyword evidence="3" id="KW-1185">Reference proteome</keyword>
<name>A0A2T1D746_9CYAN</name>
<comment type="caution">
    <text evidence="2">The sequence shown here is derived from an EMBL/GenBank/DDBJ whole genome shotgun (WGS) entry which is preliminary data.</text>
</comment>
<evidence type="ECO:0000313" key="3">
    <source>
        <dbReference type="Proteomes" id="UP000238634"/>
    </source>
</evidence>
<dbReference type="AlphaFoldDB" id="A0A2T1D746"/>
<sequence length="188" mass="21901">MTKQSLIKALQQQLTQIEDLTEKQLNRLLERLESQKAKLPLEDHAIIGWGISIIRTKVQEEEQLRKKVSEIFSKYHSIETFIVGLVGEGFCFNNPTSETRLRHAGKDELVAIVNESHAYDTNKFIEDYVPLFKEYLRDFCASQERATLYSNWIEKYIKFFESSASCMESPKLAFYYRSLSEELSNNEG</sequence>
<accession>A0A2T1D746</accession>
<evidence type="ECO:0000313" key="2">
    <source>
        <dbReference type="EMBL" id="PSB16310.1"/>
    </source>
</evidence>
<feature type="coiled-coil region" evidence="1">
    <location>
        <begin position="3"/>
        <end position="38"/>
    </location>
</feature>
<protein>
    <submittedName>
        <fullName evidence="2">Uncharacterized protein</fullName>
    </submittedName>
</protein>
<reference evidence="2 3" key="2">
    <citation type="submission" date="2018-03" db="EMBL/GenBank/DDBJ databases">
        <title>The ancient ancestry and fast evolution of plastids.</title>
        <authorList>
            <person name="Moore K.R."/>
            <person name="Magnabosco C."/>
            <person name="Momper L."/>
            <person name="Gold D.A."/>
            <person name="Bosak T."/>
            <person name="Fournier G.P."/>
        </authorList>
    </citation>
    <scope>NUCLEOTIDE SEQUENCE [LARGE SCALE GENOMIC DNA]</scope>
    <source>
        <strain evidence="2 3">ULC007</strain>
    </source>
</reference>
<dbReference type="Proteomes" id="UP000238634">
    <property type="component" value="Unassembled WGS sequence"/>
</dbReference>
<proteinExistence type="predicted"/>
<dbReference type="RefSeq" id="WP_073073774.1">
    <property type="nucleotide sequence ID" value="NZ_MPPI01000025.1"/>
</dbReference>
<dbReference type="EMBL" id="PVWG01000044">
    <property type="protein sequence ID" value="PSB16310.1"/>
    <property type="molecule type" value="Genomic_DNA"/>
</dbReference>
<keyword evidence="1" id="KW-0175">Coiled coil</keyword>
<reference evidence="2 3" key="1">
    <citation type="submission" date="2018-02" db="EMBL/GenBank/DDBJ databases">
        <authorList>
            <person name="Cohen D.B."/>
            <person name="Kent A.D."/>
        </authorList>
    </citation>
    <scope>NUCLEOTIDE SEQUENCE [LARGE SCALE GENOMIC DNA]</scope>
    <source>
        <strain evidence="2 3">ULC007</strain>
    </source>
</reference>
<gene>
    <name evidence="2" type="ORF">C7B65_22050</name>
</gene>
<evidence type="ECO:0000256" key="1">
    <source>
        <dbReference type="SAM" id="Coils"/>
    </source>
</evidence>
<organism evidence="2 3">
    <name type="scientific">Phormidesmis priestleyi ULC007</name>
    <dbReference type="NCBI Taxonomy" id="1920490"/>
    <lineage>
        <taxon>Bacteria</taxon>
        <taxon>Bacillati</taxon>
        <taxon>Cyanobacteriota</taxon>
        <taxon>Cyanophyceae</taxon>
        <taxon>Leptolyngbyales</taxon>
        <taxon>Leptolyngbyaceae</taxon>
        <taxon>Phormidesmis</taxon>
    </lineage>
</organism>